<evidence type="ECO:0000256" key="2">
    <source>
        <dbReference type="ARBA" id="ARBA00010961"/>
    </source>
</evidence>
<reference evidence="7 8" key="1">
    <citation type="submission" date="2020-08" db="EMBL/GenBank/DDBJ databases">
        <title>Genemic of Streptomyces polyaspartic.</title>
        <authorList>
            <person name="Liu W."/>
        </authorList>
    </citation>
    <scope>NUCLEOTIDE SEQUENCE [LARGE SCALE GENOMIC DNA]</scope>
    <source>
        <strain evidence="7 8">TRM66268-LWL</strain>
    </source>
</reference>
<comment type="similarity">
    <text evidence="2">Belongs to the transposase mutator family.</text>
</comment>
<feature type="compositionally biased region" description="Low complexity" evidence="6">
    <location>
        <begin position="46"/>
        <end position="57"/>
    </location>
</feature>
<evidence type="ECO:0000256" key="5">
    <source>
        <dbReference type="ARBA" id="ARBA00023172"/>
    </source>
</evidence>
<evidence type="ECO:0000313" key="8">
    <source>
        <dbReference type="Proteomes" id="UP000642284"/>
    </source>
</evidence>
<evidence type="ECO:0000256" key="1">
    <source>
        <dbReference type="ARBA" id="ARBA00002190"/>
    </source>
</evidence>
<dbReference type="Pfam" id="PF00872">
    <property type="entry name" value="Transposase_mut"/>
    <property type="match status" value="1"/>
</dbReference>
<evidence type="ECO:0000313" key="7">
    <source>
        <dbReference type="EMBL" id="MBC9719600.1"/>
    </source>
</evidence>
<gene>
    <name evidence="7" type="ORF">H9Y04_44665</name>
</gene>
<evidence type="ECO:0000256" key="6">
    <source>
        <dbReference type="SAM" id="MobiDB-lite"/>
    </source>
</evidence>
<comment type="function">
    <text evidence="1">Required for the transposition of the insertion element.</text>
</comment>
<accession>A0ABR7SVT7</accession>
<organism evidence="7 8">
    <name type="scientific">Streptomyces polyasparticus</name>
    <dbReference type="NCBI Taxonomy" id="2767826"/>
    <lineage>
        <taxon>Bacteria</taxon>
        <taxon>Bacillati</taxon>
        <taxon>Actinomycetota</taxon>
        <taxon>Actinomycetes</taxon>
        <taxon>Kitasatosporales</taxon>
        <taxon>Streptomycetaceae</taxon>
        <taxon>Streptomyces</taxon>
    </lineage>
</organism>
<proteinExistence type="inferred from homology"/>
<dbReference type="EMBL" id="JACTVJ010000050">
    <property type="protein sequence ID" value="MBC9719600.1"/>
    <property type="molecule type" value="Genomic_DNA"/>
</dbReference>
<evidence type="ECO:0000256" key="4">
    <source>
        <dbReference type="ARBA" id="ARBA00023125"/>
    </source>
</evidence>
<dbReference type="Proteomes" id="UP000642284">
    <property type="component" value="Unassembled WGS sequence"/>
</dbReference>
<keyword evidence="4" id="KW-0238">DNA-binding</keyword>
<name>A0ABR7SVT7_9ACTN</name>
<keyword evidence="3" id="KW-0815">Transposition</keyword>
<keyword evidence="5" id="KW-0233">DNA recombination</keyword>
<protein>
    <submittedName>
        <fullName evidence="7">Transposase</fullName>
    </submittedName>
</protein>
<feature type="region of interest" description="Disordered" evidence="6">
    <location>
        <begin position="46"/>
        <end position="68"/>
    </location>
</feature>
<evidence type="ECO:0000256" key="3">
    <source>
        <dbReference type="ARBA" id="ARBA00022578"/>
    </source>
</evidence>
<keyword evidence="8" id="KW-1185">Reference proteome</keyword>
<comment type="caution">
    <text evidence="7">The sequence shown here is derived from an EMBL/GenBank/DDBJ whole genome shotgun (WGS) entry which is preliminary data.</text>
</comment>
<sequence>MGVADVLMLVCDGLHDTVETVWPRTVVQTCIVYLIRNSTARAPARSAARSHVISRPSAPHRARPPRLSGFWSSPRSRGKYPAVIELWSDAWTEMVPF</sequence>
<dbReference type="InterPro" id="IPR001207">
    <property type="entry name" value="Transposase_mutator"/>
</dbReference>